<reference evidence="1 2" key="1">
    <citation type="journal article" date="2019" name="Sci. Rep.">
        <title>Orb-weaving spider Araneus ventricosus genome elucidates the spidroin gene catalogue.</title>
        <authorList>
            <person name="Kono N."/>
            <person name="Nakamura H."/>
            <person name="Ohtoshi R."/>
            <person name="Moran D.A.P."/>
            <person name="Shinohara A."/>
            <person name="Yoshida Y."/>
            <person name="Fujiwara M."/>
            <person name="Mori M."/>
            <person name="Tomita M."/>
            <person name="Arakawa K."/>
        </authorList>
    </citation>
    <scope>NUCLEOTIDE SEQUENCE [LARGE SCALE GENOMIC DNA]</scope>
</reference>
<gene>
    <name evidence="1" type="ORF">AVEN_120408_1</name>
</gene>
<dbReference type="AlphaFoldDB" id="A0A4Y2MWJ8"/>
<dbReference type="Proteomes" id="UP000499080">
    <property type="component" value="Unassembled WGS sequence"/>
</dbReference>
<comment type="caution">
    <text evidence="1">The sequence shown here is derived from an EMBL/GenBank/DDBJ whole genome shotgun (WGS) entry which is preliminary data.</text>
</comment>
<dbReference type="EMBL" id="BGPR01007998">
    <property type="protein sequence ID" value="GBN30899.1"/>
    <property type="molecule type" value="Genomic_DNA"/>
</dbReference>
<evidence type="ECO:0000313" key="2">
    <source>
        <dbReference type="Proteomes" id="UP000499080"/>
    </source>
</evidence>
<sequence length="96" mass="10729">MGQDSLVFLPYCLELSSARLFRMVCGVAGEVDFLDLPLKPDSMLRVLGRGGAPYYLSGSRPFTCHPHKRNKYSMLWKSSLLNFSSEGLWLAGHSFA</sequence>
<keyword evidence="2" id="KW-1185">Reference proteome</keyword>
<organism evidence="1 2">
    <name type="scientific">Araneus ventricosus</name>
    <name type="common">Orbweaver spider</name>
    <name type="synonym">Epeira ventricosa</name>
    <dbReference type="NCBI Taxonomy" id="182803"/>
    <lineage>
        <taxon>Eukaryota</taxon>
        <taxon>Metazoa</taxon>
        <taxon>Ecdysozoa</taxon>
        <taxon>Arthropoda</taxon>
        <taxon>Chelicerata</taxon>
        <taxon>Arachnida</taxon>
        <taxon>Araneae</taxon>
        <taxon>Araneomorphae</taxon>
        <taxon>Entelegynae</taxon>
        <taxon>Araneoidea</taxon>
        <taxon>Araneidae</taxon>
        <taxon>Araneus</taxon>
    </lineage>
</organism>
<accession>A0A4Y2MWJ8</accession>
<evidence type="ECO:0000313" key="1">
    <source>
        <dbReference type="EMBL" id="GBN30899.1"/>
    </source>
</evidence>
<proteinExistence type="predicted"/>
<name>A0A4Y2MWJ8_ARAVE</name>
<protein>
    <submittedName>
        <fullName evidence="1">Uncharacterized protein</fullName>
    </submittedName>
</protein>